<dbReference type="AlphaFoldDB" id="A0A0W0FRR9"/>
<dbReference type="EMBL" id="LATX01001708">
    <property type="protein sequence ID" value="KTB39053.1"/>
    <property type="molecule type" value="Genomic_DNA"/>
</dbReference>
<protein>
    <recommendedName>
        <fullName evidence="2">DRBM domain-containing protein</fullName>
    </recommendedName>
</protein>
<accession>A0A0W0FRR9</accession>
<dbReference type="Gene3D" id="3.30.160.20">
    <property type="match status" value="1"/>
</dbReference>
<name>A0A0W0FRR9_MONRR</name>
<comment type="caution">
    <text evidence="3">The sequence shown here is derived from an EMBL/GenBank/DDBJ whole genome shotgun (WGS) entry which is preliminary data.</text>
</comment>
<keyword evidence="1" id="KW-0694">RNA-binding</keyword>
<gene>
    <name evidence="3" type="ORF">WG66_8311</name>
</gene>
<feature type="domain" description="DRBM" evidence="2">
    <location>
        <begin position="24"/>
        <end position="94"/>
    </location>
</feature>
<dbReference type="Pfam" id="PF00035">
    <property type="entry name" value="dsrm"/>
    <property type="match status" value="1"/>
</dbReference>
<dbReference type="Proteomes" id="UP000054988">
    <property type="component" value="Unassembled WGS sequence"/>
</dbReference>
<dbReference type="InterPro" id="IPR014720">
    <property type="entry name" value="dsRBD_dom"/>
</dbReference>
<dbReference type="PROSITE" id="PS50137">
    <property type="entry name" value="DS_RBD"/>
    <property type="match status" value="1"/>
</dbReference>
<proteinExistence type="predicted"/>
<evidence type="ECO:0000313" key="3">
    <source>
        <dbReference type="EMBL" id="KTB39053.1"/>
    </source>
</evidence>
<evidence type="ECO:0000256" key="1">
    <source>
        <dbReference type="PROSITE-ProRule" id="PRU00266"/>
    </source>
</evidence>
<dbReference type="GO" id="GO:0003723">
    <property type="term" value="F:RNA binding"/>
    <property type="evidence" value="ECO:0007669"/>
    <property type="project" value="UniProtKB-UniRule"/>
</dbReference>
<dbReference type="SUPFAM" id="SSF54768">
    <property type="entry name" value="dsRNA-binding domain-like"/>
    <property type="match status" value="1"/>
</dbReference>
<organism evidence="3 4">
    <name type="scientific">Moniliophthora roreri</name>
    <name type="common">Frosty pod rot fungus</name>
    <name type="synonym">Monilia roreri</name>
    <dbReference type="NCBI Taxonomy" id="221103"/>
    <lineage>
        <taxon>Eukaryota</taxon>
        <taxon>Fungi</taxon>
        <taxon>Dikarya</taxon>
        <taxon>Basidiomycota</taxon>
        <taxon>Agaricomycotina</taxon>
        <taxon>Agaricomycetes</taxon>
        <taxon>Agaricomycetidae</taxon>
        <taxon>Agaricales</taxon>
        <taxon>Marasmiineae</taxon>
        <taxon>Marasmiaceae</taxon>
        <taxon>Moniliophthora</taxon>
    </lineage>
</organism>
<evidence type="ECO:0000259" key="2">
    <source>
        <dbReference type="PROSITE" id="PS50137"/>
    </source>
</evidence>
<reference evidence="3 4" key="1">
    <citation type="submission" date="2015-12" db="EMBL/GenBank/DDBJ databases">
        <title>Draft genome sequence of Moniliophthora roreri, the causal agent of frosty pod rot of cacao.</title>
        <authorList>
            <person name="Aime M.C."/>
            <person name="Diaz-Valderrama J.R."/>
            <person name="Kijpornyongpan T."/>
            <person name="Phillips-Mora W."/>
        </authorList>
    </citation>
    <scope>NUCLEOTIDE SEQUENCE [LARGE SCALE GENOMIC DNA]</scope>
    <source>
        <strain evidence="3 4">MCA 2952</strain>
    </source>
</reference>
<dbReference type="SMART" id="SM00358">
    <property type="entry name" value="DSRM"/>
    <property type="match status" value="1"/>
</dbReference>
<evidence type="ECO:0000313" key="4">
    <source>
        <dbReference type="Proteomes" id="UP000054988"/>
    </source>
</evidence>
<dbReference type="eggNOG" id="ENOG502R0WI">
    <property type="taxonomic scope" value="Eukaryota"/>
</dbReference>
<sequence length="95" mass="9914">MATSKLDSRPVLAPALTPDLPIAEYITLLNNHFQKPGQDPTALSYAESCQGPSDKAVWTVVCKVNGEVKGTGVAGTKAAAKEDAAQQAYKAIVGE</sequence>